<gene>
    <name evidence="20" type="ORF">SAMN04515666_101170</name>
</gene>
<comment type="pathway">
    <text evidence="4">Lipid metabolism.</text>
</comment>
<evidence type="ECO:0000256" key="18">
    <source>
        <dbReference type="RuleBase" id="RU003938"/>
    </source>
</evidence>
<organism evidence="20 21">
    <name type="scientific">Bosea lupini</name>
    <dbReference type="NCBI Taxonomy" id="1036779"/>
    <lineage>
        <taxon>Bacteria</taxon>
        <taxon>Pseudomonadati</taxon>
        <taxon>Pseudomonadota</taxon>
        <taxon>Alphaproteobacteria</taxon>
        <taxon>Hyphomicrobiales</taxon>
        <taxon>Boseaceae</taxon>
        <taxon>Bosea</taxon>
    </lineage>
</organism>
<dbReference type="GO" id="GO:0004605">
    <property type="term" value="F:phosphatidate cytidylyltransferase activity"/>
    <property type="evidence" value="ECO:0007669"/>
    <property type="project" value="UniProtKB-EC"/>
</dbReference>
<comment type="subcellular location">
    <subcellularLocation>
        <location evidence="2">Cell membrane</location>
        <topology evidence="2">Multi-pass membrane protein</topology>
    </subcellularLocation>
</comment>
<evidence type="ECO:0000256" key="10">
    <source>
        <dbReference type="ARBA" id="ARBA00022679"/>
    </source>
</evidence>
<dbReference type="UniPathway" id="UPA00557">
    <property type="reaction ID" value="UER00614"/>
</dbReference>
<comment type="catalytic activity">
    <reaction evidence="1 18">
        <text>a 1,2-diacyl-sn-glycero-3-phosphate + CTP + H(+) = a CDP-1,2-diacyl-sn-glycerol + diphosphate</text>
        <dbReference type="Rhea" id="RHEA:16229"/>
        <dbReference type="ChEBI" id="CHEBI:15378"/>
        <dbReference type="ChEBI" id="CHEBI:33019"/>
        <dbReference type="ChEBI" id="CHEBI:37563"/>
        <dbReference type="ChEBI" id="CHEBI:58332"/>
        <dbReference type="ChEBI" id="CHEBI:58608"/>
        <dbReference type="EC" id="2.7.7.41"/>
    </reaction>
</comment>
<comment type="pathway">
    <text evidence="3 18">Phospholipid metabolism; CDP-diacylglycerol biosynthesis; CDP-diacylglycerol from sn-glycerol 3-phosphate: step 3/3.</text>
</comment>
<dbReference type="Proteomes" id="UP000199664">
    <property type="component" value="Unassembled WGS sequence"/>
</dbReference>
<evidence type="ECO:0000256" key="6">
    <source>
        <dbReference type="ARBA" id="ARBA00012487"/>
    </source>
</evidence>
<dbReference type="PANTHER" id="PTHR46382">
    <property type="entry name" value="PHOSPHATIDATE CYTIDYLYLTRANSFERASE"/>
    <property type="match status" value="1"/>
</dbReference>
<feature type="transmembrane region" description="Helical" evidence="19">
    <location>
        <begin position="62"/>
        <end position="79"/>
    </location>
</feature>
<evidence type="ECO:0000256" key="7">
    <source>
        <dbReference type="ARBA" id="ARBA00019373"/>
    </source>
</evidence>
<feature type="transmembrane region" description="Helical" evidence="19">
    <location>
        <begin position="20"/>
        <end position="50"/>
    </location>
</feature>
<evidence type="ECO:0000256" key="13">
    <source>
        <dbReference type="ARBA" id="ARBA00022989"/>
    </source>
</evidence>
<dbReference type="EC" id="2.7.7.41" evidence="6 18"/>
<evidence type="ECO:0000256" key="8">
    <source>
        <dbReference type="ARBA" id="ARBA00022475"/>
    </source>
</evidence>
<dbReference type="AlphaFoldDB" id="A0A1H7FZV7"/>
<keyword evidence="15 19" id="KW-0472">Membrane</keyword>
<protein>
    <recommendedName>
        <fullName evidence="7 18">Phosphatidate cytidylyltransferase</fullName>
        <ecNumber evidence="6 18">2.7.7.41</ecNumber>
    </recommendedName>
</protein>
<dbReference type="OrthoDB" id="9799199at2"/>
<dbReference type="GO" id="GO:0016024">
    <property type="term" value="P:CDP-diacylglycerol biosynthetic process"/>
    <property type="evidence" value="ECO:0007669"/>
    <property type="project" value="UniProtKB-UniPathway"/>
</dbReference>
<feature type="transmembrane region" description="Helical" evidence="19">
    <location>
        <begin position="134"/>
        <end position="155"/>
    </location>
</feature>
<keyword evidence="9" id="KW-0444">Lipid biosynthesis</keyword>
<evidence type="ECO:0000256" key="11">
    <source>
        <dbReference type="ARBA" id="ARBA00022692"/>
    </source>
</evidence>
<dbReference type="PROSITE" id="PS01315">
    <property type="entry name" value="CDS"/>
    <property type="match status" value="1"/>
</dbReference>
<keyword evidence="14" id="KW-0443">Lipid metabolism</keyword>
<dbReference type="PANTHER" id="PTHR46382:SF1">
    <property type="entry name" value="PHOSPHATIDATE CYTIDYLYLTRANSFERASE"/>
    <property type="match status" value="1"/>
</dbReference>
<name>A0A1H7FZV7_9HYPH</name>
<dbReference type="RefSeq" id="WP_091828731.1">
    <property type="nucleotide sequence ID" value="NZ_FOAN01000001.1"/>
</dbReference>
<keyword evidence="13 19" id="KW-1133">Transmembrane helix</keyword>
<evidence type="ECO:0000256" key="15">
    <source>
        <dbReference type="ARBA" id="ARBA00023136"/>
    </source>
</evidence>
<feature type="transmembrane region" description="Helical" evidence="19">
    <location>
        <begin position="253"/>
        <end position="271"/>
    </location>
</feature>
<dbReference type="STRING" id="1036779.SAMN04515666_101170"/>
<accession>A0A1H7FZV7</accession>
<evidence type="ECO:0000313" key="20">
    <source>
        <dbReference type="EMBL" id="SEK30052.1"/>
    </source>
</evidence>
<dbReference type="InterPro" id="IPR000374">
    <property type="entry name" value="PC_trans"/>
</dbReference>
<dbReference type="EMBL" id="FOAN01000001">
    <property type="protein sequence ID" value="SEK30052.1"/>
    <property type="molecule type" value="Genomic_DNA"/>
</dbReference>
<dbReference type="Pfam" id="PF01148">
    <property type="entry name" value="CTP_transf_1"/>
    <property type="match status" value="1"/>
</dbReference>
<keyword evidence="11 18" id="KW-0812">Transmembrane</keyword>
<comment type="similarity">
    <text evidence="5 18">Belongs to the CDS family.</text>
</comment>
<keyword evidence="10 18" id="KW-0808">Transferase</keyword>
<proteinExistence type="inferred from homology"/>
<keyword evidence="21" id="KW-1185">Reference proteome</keyword>
<evidence type="ECO:0000256" key="5">
    <source>
        <dbReference type="ARBA" id="ARBA00010185"/>
    </source>
</evidence>
<feature type="transmembrane region" description="Helical" evidence="19">
    <location>
        <begin position="175"/>
        <end position="196"/>
    </location>
</feature>
<keyword evidence="8" id="KW-1003">Cell membrane</keyword>
<evidence type="ECO:0000256" key="16">
    <source>
        <dbReference type="ARBA" id="ARBA00023209"/>
    </source>
</evidence>
<evidence type="ECO:0000256" key="17">
    <source>
        <dbReference type="ARBA" id="ARBA00023264"/>
    </source>
</evidence>
<keyword evidence="12 18" id="KW-0548">Nucleotidyltransferase</keyword>
<keyword evidence="16" id="KW-0594">Phospholipid biosynthesis</keyword>
<dbReference type="GO" id="GO:0005886">
    <property type="term" value="C:plasma membrane"/>
    <property type="evidence" value="ECO:0007669"/>
    <property type="project" value="UniProtKB-SubCell"/>
</dbReference>
<evidence type="ECO:0000256" key="3">
    <source>
        <dbReference type="ARBA" id="ARBA00005119"/>
    </source>
</evidence>
<sequence length="272" mass="27822">MNAAGAGAGASELRLRVISALVLAVVILGVTVLGGWPFRLIWTAVAGVVAYEWLTMVGRTNAVAAGIGVGLAGLALGFLPVSGAALAGVSAFAGLIAAIATTQTGNRRLLEACGVAYALCFALVTPALRETPGLGLALIIWTFAVVWLTDIAAYFTGRALGGPKLLPRVSPKKTWSGALGGALAGTLCATAVWAWFFPGLPSGLWPVLAVSLAASVASQAGDLFESSIKRRFGAKDSGHLIPGHGGFLDRLDGYWAVLVFAGLLLYLARLGH</sequence>
<evidence type="ECO:0000313" key="21">
    <source>
        <dbReference type="Proteomes" id="UP000199664"/>
    </source>
</evidence>
<feature type="transmembrane region" description="Helical" evidence="19">
    <location>
        <begin position="109"/>
        <end position="128"/>
    </location>
</feature>
<keyword evidence="17" id="KW-1208">Phospholipid metabolism</keyword>
<evidence type="ECO:0000256" key="14">
    <source>
        <dbReference type="ARBA" id="ARBA00023098"/>
    </source>
</evidence>
<reference evidence="21" key="1">
    <citation type="submission" date="2016-10" db="EMBL/GenBank/DDBJ databases">
        <authorList>
            <person name="Varghese N."/>
            <person name="Submissions S."/>
        </authorList>
    </citation>
    <scope>NUCLEOTIDE SEQUENCE [LARGE SCALE GENOMIC DNA]</scope>
    <source>
        <strain evidence="21">LMG 26383,CCUG 61248,R- 45681</strain>
    </source>
</reference>
<evidence type="ECO:0000256" key="4">
    <source>
        <dbReference type="ARBA" id="ARBA00005189"/>
    </source>
</evidence>
<evidence type="ECO:0000256" key="9">
    <source>
        <dbReference type="ARBA" id="ARBA00022516"/>
    </source>
</evidence>
<evidence type="ECO:0000256" key="12">
    <source>
        <dbReference type="ARBA" id="ARBA00022695"/>
    </source>
</evidence>
<evidence type="ECO:0000256" key="2">
    <source>
        <dbReference type="ARBA" id="ARBA00004651"/>
    </source>
</evidence>
<evidence type="ECO:0000256" key="19">
    <source>
        <dbReference type="SAM" id="Phobius"/>
    </source>
</evidence>
<evidence type="ECO:0000256" key="1">
    <source>
        <dbReference type="ARBA" id="ARBA00001698"/>
    </source>
</evidence>